<keyword evidence="5" id="KW-1185">Reference proteome</keyword>
<evidence type="ECO:0000256" key="1">
    <source>
        <dbReference type="SAM" id="MobiDB-lite"/>
    </source>
</evidence>
<dbReference type="Proteomes" id="UP001152885">
    <property type="component" value="Unassembled WGS sequence"/>
</dbReference>
<gene>
    <name evidence="4" type="ORF">CANVERA_P3091</name>
</gene>
<dbReference type="EMBL" id="CANTUO010000003">
    <property type="protein sequence ID" value="CAI5758579.1"/>
    <property type="molecule type" value="Genomic_DNA"/>
</dbReference>
<accession>A0A9W4XH41</accession>
<feature type="region of interest" description="Disordered" evidence="1">
    <location>
        <begin position="1"/>
        <end position="33"/>
    </location>
</feature>
<dbReference type="InterPro" id="IPR039634">
    <property type="entry name" value="Bul1-like"/>
</dbReference>
<evidence type="ECO:0008006" key="6">
    <source>
        <dbReference type="Google" id="ProtNLM"/>
    </source>
</evidence>
<dbReference type="PANTHER" id="PTHR31904">
    <property type="entry name" value="BYPASS OF STOP CODON PROTEIN 5-RELATED"/>
    <property type="match status" value="1"/>
</dbReference>
<dbReference type="InterPro" id="IPR007519">
    <property type="entry name" value="Bul1_N"/>
</dbReference>
<dbReference type="Pfam" id="PF04425">
    <property type="entry name" value="Bul1_N"/>
    <property type="match status" value="1"/>
</dbReference>
<feature type="region of interest" description="Disordered" evidence="1">
    <location>
        <begin position="58"/>
        <end position="82"/>
    </location>
</feature>
<dbReference type="Pfam" id="PF04426">
    <property type="entry name" value="Bul1_C"/>
    <property type="match status" value="2"/>
</dbReference>
<evidence type="ECO:0000259" key="3">
    <source>
        <dbReference type="Pfam" id="PF04426"/>
    </source>
</evidence>
<dbReference type="OrthoDB" id="4094610at2759"/>
<dbReference type="InterPro" id="IPR022794">
    <property type="entry name" value="Bul1_C"/>
</dbReference>
<dbReference type="PANTHER" id="PTHR31904:SF1">
    <property type="entry name" value="BYPASS OF STOP CODON PROTEIN 5-RELATED"/>
    <property type="match status" value="1"/>
</dbReference>
<comment type="caution">
    <text evidence="4">The sequence shown here is derived from an EMBL/GenBank/DDBJ whole genome shotgun (WGS) entry which is preliminary data.</text>
</comment>
<sequence length="807" mass="92997">MDDRNKFRLKLSSLSMRGSRNDSQDNNNNEDDEANLLVNILPSYHMYRSTITKQLTPSVEDLRTDPPSYELTPLQTPDLNSTLSTQTSLHDYFMSQPTSPALEPQNIDEQLSGNDQFEQEQENDDTILENAHKLKRLTSSNKDISKLLEIKINITKNIGKVGETPKILNPLTLELKQGDYVYGFVLITNRISHEIPFDMFSVQLEGCLTFGNVNNNNTLIVEQPTKFSRFLTMFDFNASWNDAFLDRLVTDNNNPYRDMSKDQEQFMDPQDHTYYQLNSRKVFEPGRTYKKFFTFKLPEKLLDSDCEHSLIRHLQIPPTLGICKNEIINTLRHKWKDSKDSSIEGEEILKNKYKYASLTNDFSFLDTSISYCISARVIGRASEYKELLGGTNNQNIDIDHDEYVVANEDYKYLRVIPVSPQILQLNRSMIHQEARLLYGNFIEKIKEKIEFGKELIEKNQHIQPISSQSSLRPISSSSSLSSLHNINTLEPSLSVLELAKMQQSYYSKSSYRQRFNSTESKDVYEVFLPYKKKSMFGSSKIIGLTAFSTPKVEYKANYIPLPQFQNKIKNIDQLKKENILKVPINLTFIFGEEKYNSPSSLPDFKSVSVDLIALTIKSKKHSIPVAIHPEMLFDNKSKAASSTHQNNLNLTHDNFDYITIKRFQKYAAELSKILKQVDPELLDLDKDFVKDIKCLASLSTNFVHMRVKHVHLESSTSLKKHDTITSIPWEKNVLENNDDDAVRYDKKLILLIDLNSAMLKPVNSTDFCLVPEFQSCLLARVYYLKIDFKLSNLEKISLRVPVVLQKT</sequence>
<evidence type="ECO:0000259" key="2">
    <source>
        <dbReference type="Pfam" id="PF04425"/>
    </source>
</evidence>
<evidence type="ECO:0000313" key="4">
    <source>
        <dbReference type="EMBL" id="CAI5758579.1"/>
    </source>
</evidence>
<organism evidence="4 5">
    <name type="scientific">Candida verbasci</name>
    <dbReference type="NCBI Taxonomy" id="1227364"/>
    <lineage>
        <taxon>Eukaryota</taxon>
        <taxon>Fungi</taxon>
        <taxon>Dikarya</taxon>
        <taxon>Ascomycota</taxon>
        <taxon>Saccharomycotina</taxon>
        <taxon>Pichiomycetes</taxon>
        <taxon>Debaryomycetaceae</taxon>
        <taxon>Candida/Lodderomyces clade</taxon>
        <taxon>Candida</taxon>
    </lineage>
</organism>
<protein>
    <recommendedName>
        <fullName evidence="6">Bul1 N-terminal domain-containing protein</fullName>
    </recommendedName>
</protein>
<feature type="compositionally biased region" description="Polar residues" evidence="1">
    <location>
        <begin position="73"/>
        <end position="82"/>
    </location>
</feature>
<feature type="domain" description="Bul1 C-terminal" evidence="3">
    <location>
        <begin position="731"/>
        <end position="806"/>
    </location>
</feature>
<dbReference type="AlphaFoldDB" id="A0A9W4XH41"/>
<reference evidence="4" key="1">
    <citation type="submission" date="2022-12" db="EMBL/GenBank/DDBJ databases">
        <authorList>
            <person name="Brejova B."/>
        </authorList>
    </citation>
    <scope>NUCLEOTIDE SEQUENCE</scope>
</reference>
<feature type="domain" description="Bul1 C-terminal" evidence="3">
    <location>
        <begin position="569"/>
        <end position="722"/>
    </location>
</feature>
<name>A0A9W4XH41_9ASCO</name>
<proteinExistence type="predicted"/>
<evidence type="ECO:0000313" key="5">
    <source>
        <dbReference type="Proteomes" id="UP001152885"/>
    </source>
</evidence>
<feature type="domain" description="Bul1 N-terminal" evidence="2">
    <location>
        <begin position="21"/>
        <end position="467"/>
    </location>
</feature>